<protein>
    <submittedName>
        <fullName evidence="4">GNAT family N-acetyltransferase</fullName>
        <ecNumber evidence="4">2.3.1.-</ecNumber>
    </submittedName>
</protein>
<organism evidence="4 5">
    <name type="scientific">Hamadaea flava</name>
    <dbReference type="NCBI Taxonomy" id="1742688"/>
    <lineage>
        <taxon>Bacteria</taxon>
        <taxon>Bacillati</taxon>
        <taxon>Actinomycetota</taxon>
        <taxon>Actinomycetes</taxon>
        <taxon>Micromonosporales</taxon>
        <taxon>Micromonosporaceae</taxon>
        <taxon>Hamadaea</taxon>
    </lineage>
</organism>
<keyword evidence="1 4" id="KW-0808">Transferase</keyword>
<dbReference type="InterPro" id="IPR000182">
    <property type="entry name" value="GNAT_dom"/>
</dbReference>
<dbReference type="EC" id="2.3.1.-" evidence="4"/>
<dbReference type="Gene3D" id="3.40.630.30">
    <property type="match status" value="1"/>
</dbReference>
<evidence type="ECO:0000256" key="2">
    <source>
        <dbReference type="ARBA" id="ARBA00023315"/>
    </source>
</evidence>
<proteinExistence type="predicted"/>
<dbReference type="InterPro" id="IPR016181">
    <property type="entry name" value="Acyl_CoA_acyltransferase"/>
</dbReference>
<dbReference type="GO" id="GO:0016746">
    <property type="term" value="F:acyltransferase activity"/>
    <property type="evidence" value="ECO:0007669"/>
    <property type="project" value="UniProtKB-KW"/>
</dbReference>
<dbReference type="RefSeq" id="WP_253750457.1">
    <property type="nucleotide sequence ID" value="NZ_JAMZDZ010000001.1"/>
</dbReference>
<evidence type="ECO:0000256" key="1">
    <source>
        <dbReference type="ARBA" id="ARBA00022679"/>
    </source>
</evidence>
<dbReference type="CDD" id="cd04301">
    <property type="entry name" value="NAT_SF"/>
    <property type="match status" value="2"/>
</dbReference>
<dbReference type="Pfam" id="PF00583">
    <property type="entry name" value="Acetyltransf_1"/>
    <property type="match status" value="1"/>
</dbReference>
<evidence type="ECO:0000313" key="5">
    <source>
        <dbReference type="Proteomes" id="UP001595816"/>
    </source>
</evidence>
<dbReference type="Proteomes" id="UP001595816">
    <property type="component" value="Unassembled WGS sequence"/>
</dbReference>
<feature type="domain" description="N-acetyltransferase" evidence="3">
    <location>
        <begin position="168"/>
        <end position="324"/>
    </location>
</feature>
<dbReference type="PANTHER" id="PTHR43420">
    <property type="entry name" value="ACETYLTRANSFERASE"/>
    <property type="match status" value="1"/>
</dbReference>
<evidence type="ECO:0000259" key="3">
    <source>
        <dbReference type="PROSITE" id="PS51186"/>
    </source>
</evidence>
<dbReference type="InterPro" id="IPR050680">
    <property type="entry name" value="YpeA/RimI_acetyltransf"/>
</dbReference>
<keyword evidence="2 4" id="KW-0012">Acyltransferase</keyword>
<evidence type="ECO:0000313" key="4">
    <source>
        <dbReference type="EMBL" id="MFC4133737.1"/>
    </source>
</evidence>
<keyword evidence="5" id="KW-1185">Reference proteome</keyword>
<comment type="caution">
    <text evidence="4">The sequence shown here is derived from an EMBL/GenBank/DDBJ whole genome shotgun (WGS) entry which is preliminary data.</text>
</comment>
<gene>
    <name evidence="4" type="ORF">ACFOZ4_24260</name>
</gene>
<reference evidence="5" key="1">
    <citation type="journal article" date="2019" name="Int. J. Syst. Evol. Microbiol.">
        <title>The Global Catalogue of Microorganisms (GCM) 10K type strain sequencing project: providing services to taxonomists for standard genome sequencing and annotation.</title>
        <authorList>
            <consortium name="The Broad Institute Genomics Platform"/>
            <consortium name="The Broad Institute Genome Sequencing Center for Infectious Disease"/>
            <person name="Wu L."/>
            <person name="Ma J."/>
        </authorList>
    </citation>
    <scope>NUCLEOTIDE SEQUENCE [LARGE SCALE GENOMIC DNA]</scope>
    <source>
        <strain evidence="5">CGMCC 4.7289</strain>
    </source>
</reference>
<name>A0ABV8LTL5_9ACTN</name>
<sequence length="324" mass="35579">MTVRWTQLTDQDAAAWALLCARAEEVDKTGEHYDAEDLAEELADPLVSLELGTLAGWDGDVMVAAGLLRNRATANPVNRVYFDGVVHPQYRRQGLGRRLTEWAIETTPVVSRSRFPDAPMELHVQAHEANTVKAGLLTASGFVPQRWFFTMQRSLSGELPAPVLPEGVRVEGFDHARHDLAALRVRNESFADHWGSSPQDEESWKQWYTGTRAFVPELSYVALAGSPGADDEMVAFLLTAFFEADEVATGRREAWISTIGTLRAYRRRGLASALIATCLQAAAEQGYDQAALGVDAANPTGALGVYEAAGFAVDRKHVAYVREF</sequence>
<accession>A0ABV8LTL5</accession>
<dbReference type="PROSITE" id="PS51186">
    <property type="entry name" value="GNAT"/>
    <property type="match status" value="2"/>
</dbReference>
<feature type="domain" description="N-acetyltransferase" evidence="3">
    <location>
        <begin position="3"/>
        <end position="162"/>
    </location>
</feature>
<dbReference type="EMBL" id="JBHSAY010000013">
    <property type="protein sequence ID" value="MFC4133737.1"/>
    <property type="molecule type" value="Genomic_DNA"/>
</dbReference>
<dbReference type="SUPFAM" id="SSF55729">
    <property type="entry name" value="Acyl-CoA N-acyltransferases (Nat)"/>
    <property type="match status" value="2"/>
</dbReference>